<dbReference type="PANTHER" id="PTHR13067">
    <property type="entry name" value="CASPASE-ACTIVATED DNASE"/>
    <property type="match status" value="1"/>
</dbReference>
<evidence type="ECO:0000256" key="3">
    <source>
        <dbReference type="SAM" id="MobiDB-lite"/>
    </source>
</evidence>
<dbReference type="InterPro" id="IPR003508">
    <property type="entry name" value="CIDE-N_dom"/>
</dbReference>
<keyword evidence="1 2" id="KW-0053">Apoptosis</keyword>
<evidence type="ECO:0000313" key="6">
    <source>
        <dbReference type="RefSeq" id="XP_017770515.1"/>
    </source>
</evidence>
<dbReference type="Proteomes" id="UP000695000">
    <property type="component" value="Unplaced"/>
</dbReference>
<dbReference type="Gene3D" id="3.10.20.10">
    <property type="match status" value="1"/>
</dbReference>
<dbReference type="InterPro" id="IPR039729">
    <property type="entry name" value="DFF40"/>
</dbReference>
<sequence>MTPRKGLKVTDAERKTRVGIAVGTLADLRTKTAEKFKLSSEEQIVFQTRDGVPLQTEPEFAELEPQTLLIWTRKGERAETDAEILYRTIREVNIDFLKTGEMVQEFFTEQMKNKVYKLAEVLKSIEDEDRAHLSFKKEDPQWFEGVDSRSKTKEEYMFRRAQDRIRTYYYKSKDELLRSEPSEGGMSRDTLLRLLGHLQRSLKEVDFFGCYFDRRKASAGDVVVVGGGGGGVGGAICDRGGTFECQGRWDKEACLYRDHRINPYRSREDRIVFQTWNLDHGVERSRSVIPAIREAVRVDPTVASLHLDRIFDDLFTLKNLKLVHVVCHDKGVHGPVDSDRYTGKTKKKNRESKNCISET</sequence>
<reference evidence="6" key="1">
    <citation type="submission" date="2025-08" db="UniProtKB">
        <authorList>
            <consortium name="RefSeq"/>
        </authorList>
    </citation>
    <scope>IDENTIFICATION</scope>
    <source>
        <tissue evidence="6">Whole Larva</tissue>
    </source>
</reference>
<feature type="domain" description="CIDE-N" evidence="4">
    <location>
        <begin position="3"/>
        <end position="80"/>
    </location>
</feature>
<keyword evidence="5" id="KW-1185">Reference proteome</keyword>
<dbReference type="SUPFAM" id="SSF54277">
    <property type="entry name" value="CAD &amp; PB1 domains"/>
    <property type="match status" value="1"/>
</dbReference>
<organism evidence="5 6">
    <name type="scientific">Nicrophorus vespilloides</name>
    <name type="common">Boreal carrion beetle</name>
    <dbReference type="NCBI Taxonomy" id="110193"/>
    <lineage>
        <taxon>Eukaryota</taxon>
        <taxon>Metazoa</taxon>
        <taxon>Ecdysozoa</taxon>
        <taxon>Arthropoda</taxon>
        <taxon>Hexapoda</taxon>
        <taxon>Insecta</taxon>
        <taxon>Pterygota</taxon>
        <taxon>Neoptera</taxon>
        <taxon>Endopterygota</taxon>
        <taxon>Coleoptera</taxon>
        <taxon>Polyphaga</taxon>
        <taxon>Staphyliniformia</taxon>
        <taxon>Silphidae</taxon>
        <taxon>Nicrophorinae</taxon>
        <taxon>Nicrophorus</taxon>
    </lineage>
</organism>
<gene>
    <name evidence="6" type="primary">LOC108558189</name>
</gene>
<evidence type="ECO:0000256" key="2">
    <source>
        <dbReference type="PROSITE-ProRule" id="PRU00447"/>
    </source>
</evidence>
<evidence type="ECO:0000256" key="1">
    <source>
        <dbReference type="ARBA" id="ARBA00022703"/>
    </source>
</evidence>
<accession>A0ABM1M7G5</accession>
<dbReference type="InterPro" id="IPR044925">
    <property type="entry name" value="His-Me_finger_sf"/>
</dbReference>
<evidence type="ECO:0000313" key="5">
    <source>
        <dbReference type="Proteomes" id="UP000695000"/>
    </source>
</evidence>
<dbReference type="PANTHER" id="PTHR13067:SF2">
    <property type="entry name" value="CASPASE-ACTIVATED DNASE"/>
    <property type="match status" value="1"/>
</dbReference>
<protein>
    <submittedName>
        <fullName evidence="6">DNAation factor subunit beta</fullName>
    </submittedName>
</protein>
<dbReference type="SMART" id="SM00266">
    <property type="entry name" value="CAD"/>
    <property type="match status" value="1"/>
</dbReference>
<feature type="region of interest" description="Disordered" evidence="3">
    <location>
        <begin position="337"/>
        <end position="359"/>
    </location>
</feature>
<dbReference type="GeneID" id="108558189"/>
<evidence type="ECO:0000259" key="4">
    <source>
        <dbReference type="PROSITE" id="PS51135"/>
    </source>
</evidence>
<dbReference type="Pfam" id="PF09230">
    <property type="entry name" value="DFF40"/>
    <property type="match status" value="1"/>
</dbReference>
<dbReference type="PROSITE" id="PS51135">
    <property type="entry name" value="CIDE_N"/>
    <property type="match status" value="1"/>
</dbReference>
<dbReference type="SUPFAM" id="SSF54060">
    <property type="entry name" value="His-Me finger endonucleases"/>
    <property type="match status" value="1"/>
</dbReference>
<dbReference type="Pfam" id="PF02017">
    <property type="entry name" value="CIDE-N"/>
    <property type="match status" value="1"/>
</dbReference>
<dbReference type="InterPro" id="IPR015311">
    <property type="entry name" value="DFF40_C"/>
</dbReference>
<proteinExistence type="predicted"/>
<name>A0ABM1M7G5_NICVS</name>
<dbReference type="RefSeq" id="XP_017770515.1">
    <property type="nucleotide sequence ID" value="XM_017915026.1"/>
</dbReference>